<evidence type="ECO:0000313" key="1">
    <source>
        <dbReference type="EMBL" id="OZU90373.1"/>
    </source>
</evidence>
<accession>A0A265NEE8</accession>
<gene>
    <name evidence="1" type="ORF">CIL03_04295</name>
</gene>
<dbReference type="AlphaFoldDB" id="A0A265NEE8"/>
<dbReference type="EMBL" id="NPMS01000001">
    <property type="protein sequence ID" value="OZU90373.1"/>
    <property type="molecule type" value="Genomic_DNA"/>
</dbReference>
<evidence type="ECO:0000313" key="2">
    <source>
        <dbReference type="Proteomes" id="UP000216498"/>
    </source>
</evidence>
<comment type="caution">
    <text evidence="1">The sequence shown here is derived from an EMBL/GenBank/DDBJ whole genome shotgun (WGS) entry which is preliminary data.</text>
</comment>
<sequence length="66" mass="8011">MLTYRTKVREVSLVAGRWSWTWLFMSKNLLLTILYTFLPHEKVPRFVCEGLFIYIQPFREDVMPEI</sequence>
<protein>
    <submittedName>
        <fullName evidence="1">Uncharacterized protein</fullName>
    </submittedName>
</protein>
<name>A0A265NEE8_9BACI</name>
<dbReference type="Proteomes" id="UP000216498">
    <property type="component" value="Unassembled WGS sequence"/>
</dbReference>
<reference evidence="1 2" key="1">
    <citation type="submission" date="2017-08" db="EMBL/GenBank/DDBJ databases">
        <title>Virgibacillus indicus sp. nov. and Virgibacillus profoundi sp. nov, two moderately halophilic bacteria isolated from marine sediment by using the Microfluidic Streak Plate.</title>
        <authorList>
            <person name="Xu B."/>
            <person name="Hu B."/>
            <person name="Wang J."/>
            <person name="Zhu Y."/>
            <person name="Huang L."/>
            <person name="Du W."/>
            <person name="Huang Y."/>
        </authorList>
    </citation>
    <scope>NUCLEOTIDE SEQUENCE [LARGE SCALE GENOMIC DNA]</scope>
    <source>
        <strain evidence="1 2">IO3-P2-C2</strain>
    </source>
</reference>
<organism evidence="1 2">
    <name type="scientific">Virgibacillus indicus</name>
    <dbReference type="NCBI Taxonomy" id="2024554"/>
    <lineage>
        <taxon>Bacteria</taxon>
        <taxon>Bacillati</taxon>
        <taxon>Bacillota</taxon>
        <taxon>Bacilli</taxon>
        <taxon>Bacillales</taxon>
        <taxon>Bacillaceae</taxon>
        <taxon>Virgibacillus</taxon>
    </lineage>
</organism>
<proteinExistence type="predicted"/>
<keyword evidence="2" id="KW-1185">Reference proteome</keyword>